<evidence type="ECO:0000256" key="6">
    <source>
        <dbReference type="ARBA" id="ARBA00023034"/>
    </source>
</evidence>
<accession>A0A0D7A8R3</accession>
<evidence type="ECO:0000256" key="7">
    <source>
        <dbReference type="ARBA" id="ARBA00023136"/>
    </source>
</evidence>
<dbReference type="PANTHER" id="PTHR12961">
    <property type="entry name" value="CONSERVED OLIGOMERIC GOLGI COMPLEX COMPONENT 2"/>
    <property type="match status" value="1"/>
</dbReference>
<dbReference type="Pfam" id="PF12022">
    <property type="entry name" value="COG2_C"/>
    <property type="match status" value="1"/>
</dbReference>
<dbReference type="Pfam" id="PF06148">
    <property type="entry name" value="COG2_N"/>
    <property type="match status" value="1"/>
</dbReference>
<comment type="similarity">
    <text evidence="2">Belongs to the COG2 family.</text>
</comment>
<evidence type="ECO:0000256" key="8">
    <source>
        <dbReference type="ARBA" id="ARBA00031344"/>
    </source>
</evidence>
<dbReference type="AlphaFoldDB" id="A0A0D7A8R3"/>
<evidence type="ECO:0000256" key="2">
    <source>
        <dbReference type="ARBA" id="ARBA00007603"/>
    </source>
</evidence>
<evidence type="ECO:0000256" key="5">
    <source>
        <dbReference type="ARBA" id="ARBA00022927"/>
    </source>
</evidence>
<keyword evidence="5" id="KW-0653">Protein transport</keyword>
<feature type="domain" description="COG complex component COG2 C-terminal" evidence="10">
    <location>
        <begin position="514"/>
        <end position="839"/>
    </location>
</feature>
<evidence type="ECO:0000313" key="11">
    <source>
        <dbReference type="EMBL" id="KIY46789.1"/>
    </source>
</evidence>
<organism evidence="11 12">
    <name type="scientific">Fistulina hepatica ATCC 64428</name>
    <dbReference type="NCBI Taxonomy" id="1128425"/>
    <lineage>
        <taxon>Eukaryota</taxon>
        <taxon>Fungi</taxon>
        <taxon>Dikarya</taxon>
        <taxon>Basidiomycota</taxon>
        <taxon>Agaricomycotina</taxon>
        <taxon>Agaricomycetes</taxon>
        <taxon>Agaricomycetidae</taxon>
        <taxon>Agaricales</taxon>
        <taxon>Fistulinaceae</taxon>
        <taxon>Fistulina</taxon>
    </lineage>
</organism>
<evidence type="ECO:0000259" key="10">
    <source>
        <dbReference type="Pfam" id="PF12022"/>
    </source>
</evidence>
<evidence type="ECO:0000313" key="12">
    <source>
        <dbReference type="Proteomes" id="UP000054144"/>
    </source>
</evidence>
<dbReference type="GO" id="GO:0017119">
    <property type="term" value="C:Golgi transport complex"/>
    <property type="evidence" value="ECO:0007669"/>
    <property type="project" value="TreeGrafter"/>
</dbReference>
<keyword evidence="12" id="KW-1185">Reference proteome</keyword>
<sequence>MQNDPRDPYDLNRLAEELEIRERNVSSDVPVSHDLPESVPLSHGNPFLTAKTFDVEEFLLSRSHTSLFDLRAQLRDYLSSLKEELVQLINDDYEAFISLHTDLKGEGVRLDRLKSPLGYIRDEILTSKSELQAIQDTIQEQLSKRAKLREEKALLHLLLKISDSTTRLESLLLITPSSVAEDERVPGVPSSLNTYEDRPEHRRNRANQAKHLGRVATEYIQLLYHASKARASKCAFVDEIQWRIDRIHSTLSSDLDHLFASIVAALADEKSGEGRMSELEKSKWTSDLAECLRSYDTLGLWRDAEDILKREVVRGYIRKTIYPGTLNVPHTPLMPHTPFVATTARPSFPPKTPFTPFTAFQPKNNPLISGFDRGAASNSPYARFLEESEDPLAKLFLQVLRFVERDLCRVMDIAEKVSAKSMSAHNVRHASQLTLSFETPAFGFEILANVIWAELGSAIMEELGTVVFAAGQPDEFRLHYETTHAFVRALEFLAPSERAVVAMRAHPVYTAFEKRWQLPVYFQMRWKEIVGKLENVMASPDTQASQDNDGFVKPQTAATWEAICACWNVEVYIAELGSRFWRLTLQVRSRDLLSRYKTCVEQHLAAIDGVPLRSANPPNDRPRTSTLVSGVETPSTENIAADDALLRQYAIVIVDIRELESQVRGKWLEEISVMLPEVSDEGCRAEDALSASLSALRDLVVPLSMRITTILTKRCCEALSPVRSIPSQFRAMSNKKAPSEPSYFVFTILRPLKAFFGINTVDGPGARLKEFVLPYSQEVFGNVSERYGYYLVAMKKTEESLRRIKKGKKSSFSLFGSSNTKEDDGQDEERIRSQMIIDVSAFGREGESLGIDTAESPAFQSLLELANGMDTS</sequence>
<keyword evidence="7" id="KW-0472">Membrane</keyword>
<dbReference type="GO" id="GO:0000139">
    <property type="term" value="C:Golgi membrane"/>
    <property type="evidence" value="ECO:0007669"/>
    <property type="project" value="UniProtKB-SubCell"/>
</dbReference>
<evidence type="ECO:0000256" key="3">
    <source>
        <dbReference type="ARBA" id="ARBA00020977"/>
    </source>
</evidence>
<dbReference type="Proteomes" id="UP000054144">
    <property type="component" value="Unassembled WGS sequence"/>
</dbReference>
<keyword evidence="4" id="KW-0813">Transport</keyword>
<dbReference type="OrthoDB" id="332281at2759"/>
<dbReference type="EMBL" id="KN882023">
    <property type="protein sequence ID" value="KIY46789.1"/>
    <property type="molecule type" value="Genomic_DNA"/>
</dbReference>
<dbReference type="PANTHER" id="PTHR12961:SF0">
    <property type="entry name" value="CONSERVED OLIGOMERIC GOLGI COMPLEX SUBUNIT 2"/>
    <property type="match status" value="1"/>
</dbReference>
<evidence type="ECO:0000256" key="4">
    <source>
        <dbReference type="ARBA" id="ARBA00022448"/>
    </source>
</evidence>
<keyword evidence="6" id="KW-0333">Golgi apparatus</keyword>
<dbReference type="GO" id="GO:0006891">
    <property type="term" value="P:intra-Golgi vesicle-mediated transport"/>
    <property type="evidence" value="ECO:0007669"/>
    <property type="project" value="TreeGrafter"/>
</dbReference>
<comment type="subcellular location">
    <subcellularLocation>
        <location evidence="1">Golgi apparatus membrane</location>
        <topology evidence="1">Peripheral membrane protein</topology>
    </subcellularLocation>
</comment>
<reference evidence="11 12" key="1">
    <citation type="journal article" date="2015" name="Fungal Genet. Biol.">
        <title>Evolution of novel wood decay mechanisms in Agaricales revealed by the genome sequences of Fistulina hepatica and Cylindrobasidium torrendii.</title>
        <authorList>
            <person name="Floudas D."/>
            <person name="Held B.W."/>
            <person name="Riley R."/>
            <person name="Nagy L.G."/>
            <person name="Koehler G."/>
            <person name="Ransdell A.S."/>
            <person name="Younus H."/>
            <person name="Chow J."/>
            <person name="Chiniquy J."/>
            <person name="Lipzen A."/>
            <person name="Tritt A."/>
            <person name="Sun H."/>
            <person name="Haridas S."/>
            <person name="LaButti K."/>
            <person name="Ohm R.A."/>
            <person name="Kues U."/>
            <person name="Blanchette R.A."/>
            <person name="Grigoriev I.V."/>
            <person name="Minto R.E."/>
            <person name="Hibbett D.S."/>
        </authorList>
    </citation>
    <scope>NUCLEOTIDE SEQUENCE [LARGE SCALE GENOMIC DNA]</scope>
    <source>
        <strain evidence="11 12">ATCC 64428</strain>
    </source>
</reference>
<dbReference type="GO" id="GO:0015031">
    <property type="term" value="P:protein transport"/>
    <property type="evidence" value="ECO:0007669"/>
    <property type="project" value="UniProtKB-KW"/>
</dbReference>
<protein>
    <recommendedName>
        <fullName evidence="3">Conserved oligomeric Golgi complex subunit 2</fullName>
    </recommendedName>
    <alternativeName>
        <fullName evidence="8">Component of oligomeric Golgi complex 2</fullName>
    </alternativeName>
</protein>
<proteinExistence type="inferred from homology"/>
<evidence type="ECO:0000259" key="9">
    <source>
        <dbReference type="Pfam" id="PF06148"/>
    </source>
</evidence>
<dbReference type="InterPro" id="IPR024602">
    <property type="entry name" value="COG_su2_N"/>
</dbReference>
<evidence type="ECO:0000256" key="1">
    <source>
        <dbReference type="ARBA" id="ARBA00004395"/>
    </source>
</evidence>
<dbReference type="GO" id="GO:0007030">
    <property type="term" value="P:Golgi organization"/>
    <property type="evidence" value="ECO:0007669"/>
    <property type="project" value="InterPro"/>
</dbReference>
<gene>
    <name evidence="11" type="ORF">FISHEDRAFT_46651</name>
</gene>
<feature type="domain" description="Conserved oligomeric Golgi complex subunit 2 N-terminal" evidence="9">
    <location>
        <begin position="47"/>
        <end position="113"/>
    </location>
</feature>
<dbReference type="InterPro" id="IPR009316">
    <property type="entry name" value="COG2"/>
</dbReference>
<name>A0A0D7A8R3_9AGAR</name>
<dbReference type="InterPro" id="IPR024603">
    <property type="entry name" value="COG_complex_COG2_C"/>
</dbReference>